<reference evidence="2 3" key="1">
    <citation type="submission" date="2018-01" db="EMBL/GenBank/DDBJ databases">
        <title>G. obscuriglobus.</title>
        <authorList>
            <person name="Franke J."/>
            <person name="Blomberg W."/>
            <person name="Selmecki A."/>
        </authorList>
    </citation>
    <scope>NUCLEOTIDE SEQUENCE [LARGE SCALE GENOMIC DNA]</scope>
    <source>
        <strain evidence="2 3">DSM 5831</strain>
    </source>
</reference>
<sequence>MRRPNVNPLLALAACAVVGTGGCDPAPVVDLPAAVDEFEANRASVQYRMEAVDARLAAWDVPDDRTAQEQFAAEWKEEWDDIEREVKKLKKQLTRLSRSFDRQFARMQRVARTIDSPQVRAEELSENAELQRRWLTTVAEAHTNFKKMDEQVRAARDFHKTFRLAVMRGRAEAKLAEVRGLSQQVKGTAAELEKVTTEGRALIR</sequence>
<protein>
    <submittedName>
        <fullName evidence="2">Uncharacterized protein</fullName>
    </submittedName>
</protein>
<keyword evidence="1" id="KW-0175">Coiled coil</keyword>
<evidence type="ECO:0000313" key="3">
    <source>
        <dbReference type="Proteomes" id="UP000245802"/>
    </source>
</evidence>
<dbReference type="PROSITE" id="PS51257">
    <property type="entry name" value="PROKAR_LIPOPROTEIN"/>
    <property type="match status" value="1"/>
</dbReference>
<evidence type="ECO:0000313" key="2">
    <source>
        <dbReference type="EMBL" id="AWM36856.1"/>
    </source>
</evidence>
<organism evidence="2 3">
    <name type="scientific">Gemmata obscuriglobus</name>
    <dbReference type="NCBI Taxonomy" id="114"/>
    <lineage>
        <taxon>Bacteria</taxon>
        <taxon>Pseudomonadati</taxon>
        <taxon>Planctomycetota</taxon>
        <taxon>Planctomycetia</taxon>
        <taxon>Gemmatales</taxon>
        <taxon>Gemmataceae</taxon>
        <taxon>Gemmata</taxon>
    </lineage>
</organism>
<proteinExistence type="predicted"/>
<dbReference type="EMBL" id="CP025958">
    <property type="protein sequence ID" value="AWM36856.1"/>
    <property type="molecule type" value="Genomic_DNA"/>
</dbReference>
<dbReference type="RefSeq" id="WP_010035776.1">
    <property type="nucleotide sequence ID" value="NZ_CP025958.1"/>
</dbReference>
<keyword evidence="3" id="KW-1185">Reference proteome</keyword>
<dbReference type="AlphaFoldDB" id="A0A2Z3GZV4"/>
<evidence type="ECO:0000256" key="1">
    <source>
        <dbReference type="SAM" id="Coils"/>
    </source>
</evidence>
<gene>
    <name evidence="2" type="ORF">C1280_07380</name>
</gene>
<accession>A0A2Z3GZV4</accession>
<feature type="coiled-coil region" evidence="1">
    <location>
        <begin position="72"/>
        <end position="99"/>
    </location>
</feature>
<dbReference type="KEGG" id="gog:C1280_07380"/>
<dbReference type="Proteomes" id="UP000245802">
    <property type="component" value="Chromosome"/>
</dbReference>
<name>A0A2Z3GZV4_9BACT</name>